<dbReference type="SUPFAM" id="SSF56935">
    <property type="entry name" value="Porins"/>
    <property type="match status" value="1"/>
</dbReference>
<dbReference type="InterPro" id="IPR011486">
    <property type="entry name" value="BBP2"/>
</dbReference>
<dbReference type="Proteomes" id="UP000003688">
    <property type="component" value="Unassembled WGS sequence"/>
</dbReference>
<accession>B9XA68</accession>
<comment type="caution">
    <text evidence="2">The sequence shown here is derived from an EMBL/GenBank/DDBJ whole genome shotgun (WGS) entry which is preliminary data.</text>
</comment>
<dbReference type="AlphaFoldDB" id="B9XA68"/>
<name>B9XA68_PEDPL</name>
<organism evidence="2 3">
    <name type="scientific">Pedosphaera parvula (strain Ellin514)</name>
    <dbReference type="NCBI Taxonomy" id="320771"/>
    <lineage>
        <taxon>Bacteria</taxon>
        <taxon>Pseudomonadati</taxon>
        <taxon>Verrucomicrobiota</taxon>
        <taxon>Pedosphaerae</taxon>
        <taxon>Pedosphaerales</taxon>
        <taxon>Pedosphaeraceae</taxon>
        <taxon>Pedosphaera</taxon>
    </lineage>
</organism>
<feature type="signal peptide" evidence="1">
    <location>
        <begin position="1"/>
        <end position="27"/>
    </location>
</feature>
<dbReference type="RefSeq" id="WP_007412716.1">
    <property type="nucleotide sequence ID" value="NZ_ABOX02000001.1"/>
</dbReference>
<evidence type="ECO:0000313" key="3">
    <source>
        <dbReference type="Proteomes" id="UP000003688"/>
    </source>
</evidence>
<dbReference type="STRING" id="320771.Cflav_PD6044"/>
<protein>
    <recommendedName>
        <fullName evidence="4">Porin</fullName>
    </recommendedName>
</protein>
<proteinExistence type="predicted"/>
<feature type="chain" id="PRO_5002894691" description="Porin" evidence="1">
    <location>
        <begin position="28"/>
        <end position="402"/>
    </location>
</feature>
<gene>
    <name evidence="2" type="ORF">Cflav_PD6044</name>
</gene>
<dbReference type="Pfam" id="PF07642">
    <property type="entry name" value="BBP2"/>
    <property type="match status" value="1"/>
</dbReference>
<reference evidence="2 3" key="1">
    <citation type="journal article" date="2011" name="J. Bacteriol.">
        <title>Genome sequence of 'Pedosphaera parvula' Ellin514, an aerobic Verrucomicrobial isolate from pasture soil.</title>
        <authorList>
            <person name="Kant R."/>
            <person name="van Passel M.W."/>
            <person name="Sangwan P."/>
            <person name="Palva A."/>
            <person name="Lucas S."/>
            <person name="Copeland A."/>
            <person name="Lapidus A."/>
            <person name="Glavina Del Rio T."/>
            <person name="Dalin E."/>
            <person name="Tice H."/>
            <person name="Bruce D."/>
            <person name="Goodwin L."/>
            <person name="Pitluck S."/>
            <person name="Chertkov O."/>
            <person name="Larimer F.W."/>
            <person name="Land M.L."/>
            <person name="Hauser L."/>
            <person name="Brettin T.S."/>
            <person name="Detter J.C."/>
            <person name="Han S."/>
            <person name="de Vos W.M."/>
            <person name="Janssen P.H."/>
            <person name="Smidt H."/>
        </authorList>
    </citation>
    <scope>NUCLEOTIDE SEQUENCE [LARGE SCALE GENOMIC DNA]</scope>
    <source>
        <strain evidence="2 3">Ellin514</strain>
    </source>
</reference>
<evidence type="ECO:0008006" key="4">
    <source>
        <dbReference type="Google" id="ProtNLM"/>
    </source>
</evidence>
<keyword evidence="1" id="KW-0732">Signal</keyword>
<evidence type="ECO:0000256" key="1">
    <source>
        <dbReference type="SAM" id="SignalP"/>
    </source>
</evidence>
<keyword evidence="3" id="KW-1185">Reference proteome</keyword>
<dbReference type="EMBL" id="ABOX02000001">
    <property type="protein sequence ID" value="EEF63409.1"/>
    <property type="molecule type" value="Genomic_DNA"/>
</dbReference>
<evidence type="ECO:0000313" key="2">
    <source>
        <dbReference type="EMBL" id="EEF63409.1"/>
    </source>
</evidence>
<sequence precursor="true">MKNISLNRRTAALIALGVVSFASAATAEEKPSAVLTALESTTLSGYVDTSAQWNLGTGNANAPAYIFGGSGKADGFNLNVVKLVLEKPASLSDGWGAGYKVDLLFGPDAVAYGTQSTGVTGDFAVKQAYVDLKVPLANGLEFKVGVWDTILGYEVFETPLNANFTRSYGYTIEPATFTGIQSTYNINEFIAVMGGVADSLSSTINKRSNPPYAESTKAVLGDISLTAPTTPNWGWFGGSSLFGAVVHGFSPTATAVGLTPANQTSLYVGSTLMTPLKSLKIGLSYDYAGASKQTIAGSLGRAGYANAAGFYGLYQATEKLAFNTRAEWFTQTPANYAAGLPTKIFALTETVQYTLWKNVISRAEFRWDHQADGLPDAFGGTVPGVGTRRNSYEIIGNIIYKF</sequence>